<evidence type="ECO:0000313" key="1">
    <source>
        <dbReference type="EMBL" id="KAE8363216.1"/>
    </source>
</evidence>
<dbReference type="RefSeq" id="XP_031926297.1">
    <property type="nucleotide sequence ID" value="XM_032067390.1"/>
</dbReference>
<dbReference type="EMBL" id="ML737682">
    <property type="protein sequence ID" value="KAE8363216.1"/>
    <property type="molecule type" value="Genomic_DNA"/>
</dbReference>
<dbReference type="Proteomes" id="UP000326268">
    <property type="component" value="Unassembled WGS sequence"/>
</dbReference>
<accession>A0A5N7A208</accession>
<keyword evidence="2" id="KW-1185">Reference proteome</keyword>
<sequence>MGDGRSTGLDRELMFCRTAFPRVCPRHAGEETKNCKHLVAAFLGRRHHLIPLSSSLPQMLSLCPVFLSCIFPGYCFFKLSLPFSYISI</sequence>
<proteinExistence type="predicted"/>
<dbReference type="GeneID" id="43651836"/>
<dbReference type="AlphaFoldDB" id="A0A5N7A208"/>
<evidence type="ECO:0000313" key="2">
    <source>
        <dbReference type="Proteomes" id="UP000326268"/>
    </source>
</evidence>
<name>A0A5N7A208_9EURO</name>
<protein>
    <submittedName>
        <fullName evidence="1">Uncharacterized protein</fullName>
    </submittedName>
</protein>
<reference evidence="1 2" key="1">
    <citation type="submission" date="2019-04" db="EMBL/GenBank/DDBJ databases">
        <title>Friends and foes A comparative genomics studyof 23 Aspergillus species from section Flavi.</title>
        <authorList>
            <consortium name="DOE Joint Genome Institute"/>
            <person name="Kjaerbolling I."/>
            <person name="Vesth T."/>
            <person name="Frisvad J.C."/>
            <person name="Nybo J.L."/>
            <person name="Theobald S."/>
            <person name="Kildgaard S."/>
            <person name="Isbrandt T."/>
            <person name="Kuo A."/>
            <person name="Sato A."/>
            <person name="Lyhne E.K."/>
            <person name="Kogle M.E."/>
            <person name="Wiebenga A."/>
            <person name="Kun R.S."/>
            <person name="Lubbers R.J."/>
            <person name="Makela M.R."/>
            <person name="Barry K."/>
            <person name="Chovatia M."/>
            <person name="Clum A."/>
            <person name="Daum C."/>
            <person name="Haridas S."/>
            <person name="He G."/>
            <person name="LaButti K."/>
            <person name="Lipzen A."/>
            <person name="Mondo S."/>
            <person name="Riley R."/>
            <person name="Salamov A."/>
            <person name="Simmons B.A."/>
            <person name="Magnuson J.K."/>
            <person name="Henrissat B."/>
            <person name="Mortensen U.H."/>
            <person name="Larsen T.O."/>
            <person name="Devries R.P."/>
            <person name="Grigoriev I.V."/>
            <person name="Machida M."/>
            <person name="Baker S.E."/>
            <person name="Andersen M.R."/>
        </authorList>
    </citation>
    <scope>NUCLEOTIDE SEQUENCE [LARGE SCALE GENOMIC DNA]</scope>
    <source>
        <strain evidence="1 2">CBS 763.97</strain>
    </source>
</reference>
<organism evidence="1 2">
    <name type="scientific">Aspergillus caelatus</name>
    <dbReference type="NCBI Taxonomy" id="61420"/>
    <lineage>
        <taxon>Eukaryota</taxon>
        <taxon>Fungi</taxon>
        <taxon>Dikarya</taxon>
        <taxon>Ascomycota</taxon>
        <taxon>Pezizomycotina</taxon>
        <taxon>Eurotiomycetes</taxon>
        <taxon>Eurotiomycetidae</taxon>
        <taxon>Eurotiales</taxon>
        <taxon>Aspergillaceae</taxon>
        <taxon>Aspergillus</taxon>
        <taxon>Aspergillus subgen. Circumdati</taxon>
    </lineage>
</organism>
<gene>
    <name evidence="1" type="ORF">BDV27DRAFT_130316</name>
</gene>